<evidence type="ECO:0000313" key="1">
    <source>
        <dbReference type="EMBL" id="ETO35917.1"/>
    </source>
</evidence>
<keyword evidence="2" id="KW-1185">Reference proteome</keyword>
<name>X6PE32_RETFI</name>
<dbReference type="Proteomes" id="UP000023152">
    <property type="component" value="Unassembled WGS sequence"/>
</dbReference>
<feature type="non-terminal residue" evidence="1">
    <location>
        <position position="135"/>
    </location>
</feature>
<dbReference type="EMBL" id="ASPP01001168">
    <property type="protein sequence ID" value="ETO35917.1"/>
    <property type="molecule type" value="Genomic_DNA"/>
</dbReference>
<accession>X6PE32</accession>
<protein>
    <submittedName>
        <fullName evidence="1">Uncharacterized protein</fullName>
    </submittedName>
</protein>
<dbReference type="AlphaFoldDB" id="X6PE32"/>
<proteinExistence type="predicted"/>
<gene>
    <name evidence="1" type="ORF">RFI_01146</name>
</gene>
<sequence length="135" mass="15745">MKEHLIDKLTDLAKQQSEKTRQEFITKQKKEWNLFLNRVQGLEADRGFASHVGTKMEEQARAWAQTMFCFVLIRECVNEIIGNHMRSLDAQTIIVDVWTKAFNPIHTQKSGFLSFFQGSEKPCEYAFKFITQQAI</sequence>
<evidence type="ECO:0000313" key="2">
    <source>
        <dbReference type="Proteomes" id="UP000023152"/>
    </source>
</evidence>
<comment type="caution">
    <text evidence="1">The sequence shown here is derived from an EMBL/GenBank/DDBJ whole genome shotgun (WGS) entry which is preliminary data.</text>
</comment>
<organism evidence="1 2">
    <name type="scientific">Reticulomyxa filosa</name>
    <dbReference type="NCBI Taxonomy" id="46433"/>
    <lineage>
        <taxon>Eukaryota</taxon>
        <taxon>Sar</taxon>
        <taxon>Rhizaria</taxon>
        <taxon>Retaria</taxon>
        <taxon>Foraminifera</taxon>
        <taxon>Monothalamids</taxon>
        <taxon>Reticulomyxidae</taxon>
        <taxon>Reticulomyxa</taxon>
    </lineage>
</organism>
<reference evidence="1 2" key="1">
    <citation type="journal article" date="2013" name="Curr. Biol.">
        <title>The Genome of the Foraminiferan Reticulomyxa filosa.</title>
        <authorList>
            <person name="Glockner G."/>
            <person name="Hulsmann N."/>
            <person name="Schleicher M."/>
            <person name="Noegel A.A."/>
            <person name="Eichinger L."/>
            <person name="Gallinger C."/>
            <person name="Pawlowski J."/>
            <person name="Sierra R."/>
            <person name="Euteneuer U."/>
            <person name="Pillet L."/>
            <person name="Moustafa A."/>
            <person name="Platzer M."/>
            <person name="Groth M."/>
            <person name="Szafranski K."/>
            <person name="Schliwa M."/>
        </authorList>
    </citation>
    <scope>NUCLEOTIDE SEQUENCE [LARGE SCALE GENOMIC DNA]</scope>
</reference>